<sequence length="331" mass="36257">MAEKNVSFDAIIQAGRKKRKAEELANEIMGKNSRSSAPITQRATGGSLASRVGVTKRTSSLPRTGVGRARNQRNAPSNLGRPPLNETNRTKSTPILPTRSGRAAPAQAIVDVGSGLSIRGAAGSTGPFVVMASNFAEGTTAADISSVMANVGGETPKCRIMQKFPTVMAEMVFQDRRGAENVIETFNNQKADGRVLYVYMKNGGPAPEGPVNLQAQPEPEPEPMGGALDEEMEVDENVESREHQDRLREERRGRDERARRNDLPRGPRSERRYNDGYYGRDDRQPPASYQGGRYDLQGRGRGGSYGGRGRGHNEGRMYSDNMRSGIWQSYR</sequence>
<protein>
    <recommendedName>
        <fullName evidence="4">RRM domain-containing protein</fullName>
    </recommendedName>
</protein>
<evidence type="ECO:0000313" key="2">
    <source>
        <dbReference type="EMBL" id="KAF2724873.1"/>
    </source>
</evidence>
<organism evidence="2 3">
    <name type="scientific">Polychaeton citri CBS 116435</name>
    <dbReference type="NCBI Taxonomy" id="1314669"/>
    <lineage>
        <taxon>Eukaryota</taxon>
        <taxon>Fungi</taxon>
        <taxon>Dikarya</taxon>
        <taxon>Ascomycota</taxon>
        <taxon>Pezizomycotina</taxon>
        <taxon>Dothideomycetes</taxon>
        <taxon>Dothideomycetidae</taxon>
        <taxon>Capnodiales</taxon>
        <taxon>Capnodiaceae</taxon>
        <taxon>Polychaeton</taxon>
    </lineage>
</organism>
<keyword evidence="3" id="KW-1185">Reference proteome</keyword>
<feature type="compositionally biased region" description="Acidic residues" evidence="1">
    <location>
        <begin position="228"/>
        <end position="237"/>
    </location>
</feature>
<dbReference type="SUPFAM" id="SSF54928">
    <property type="entry name" value="RNA-binding domain, RBD"/>
    <property type="match status" value="1"/>
</dbReference>
<proteinExistence type="predicted"/>
<feature type="compositionally biased region" description="Polar residues" evidence="1">
    <location>
        <begin position="32"/>
        <end position="44"/>
    </location>
</feature>
<dbReference type="InterPro" id="IPR035979">
    <property type="entry name" value="RBD_domain_sf"/>
</dbReference>
<feature type="region of interest" description="Disordered" evidence="1">
    <location>
        <begin position="14"/>
        <end position="102"/>
    </location>
</feature>
<name>A0A9P4UTM5_9PEZI</name>
<dbReference type="OrthoDB" id="5374349at2759"/>
<gene>
    <name evidence="2" type="ORF">K431DRAFT_291068</name>
</gene>
<comment type="caution">
    <text evidence="2">The sequence shown here is derived from an EMBL/GenBank/DDBJ whole genome shotgun (WGS) entry which is preliminary data.</text>
</comment>
<dbReference type="Proteomes" id="UP000799441">
    <property type="component" value="Unassembled WGS sequence"/>
</dbReference>
<feature type="compositionally biased region" description="Basic and acidic residues" evidence="1">
    <location>
        <begin position="238"/>
        <end position="284"/>
    </location>
</feature>
<feature type="compositionally biased region" description="Gly residues" evidence="1">
    <location>
        <begin position="299"/>
        <end position="308"/>
    </location>
</feature>
<dbReference type="EMBL" id="MU003769">
    <property type="protein sequence ID" value="KAF2724873.1"/>
    <property type="molecule type" value="Genomic_DNA"/>
</dbReference>
<evidence type="ECO:0008006" key="4">
    <source>
        <dbReference type="Google" id="ProtNLM"/>
    </source>
</evidence>
<feature type="compositionally biased region" description="Polar residues" evidence="1">
    <location>
        <begin position="85"/>
        <end position="95"/>
    </location>
</feature>
<evidence type="ECO:0000256" key="1">
    <source>
        <dbReference type="SAM" id="MobiDB-lite"/>
    </source>
</evidence>
<dbReference type="AlphaFoldDB" id="A0A9P4UTM5"/>
<evidence type="ECO:0000313" key="3">
    <source>
        <dbReference type="Proteomes" id="UP000799441"/>
    </source>
</evidence>
<feature type="region of interest" description="Disordered" evidence="1">
    <location>
        <begin position="207"/>
        <end position="331"/>
    </location>
</feature>
<dbReference type="GO" id="GO:0003676">
    <property type="term" value="F:nucleic acid binding"/>
    <property type="evidence" value="ECO:0007669"/>
    <property type="project" value="InterPro"/>
</dbReference>
<reference evidence="2" key="1">
    <citation type="journal article" date="2020" name="Stud. Mycol.">
        <title>101 Dothideomycetes genomes: a test case for predicting lifestyles and emergence of pathogens.</title>
        <authorList>
            <person name="Haridas S."/>
            <person name="Albert R."/>
            <person name="Binder M."/>
            <person name="Bloem J."/>
            <person name="Labutti K."/>
            <person name="Salamov A."/>
            <person name="Andreopoulos B."/>
            <person name="Baker S."/>
            <person name="Barry K."/>
            <person name="Bills G."/>
            <person name="Bluhm B."/>
            <person name="Cannon C."/>
            <person name="Castanera R."/>
            <person name="Culley D."/>
            <person name="Daum C."/>
            <person name="Ezra D."/>
            <person name="Gonzalez J."/>
            <person name="Henrissat B."/>
            <person name="Kuo A."/>
            <person name="Liang C."/>
            <person name="Lipzen A."/>
            <person name="Lutzoni F."/>
            <person name="Magnuson J."/>
            <person name="Mondo S."/>
            <person name="Nolan M."/>
            <person name="Ohm R."/>
            <person name="Pangilinan J."/>
            <person name="Park H.-J."/>
            <person name="Ramirez L."/>
            <person name="Alfaro M."/>
            <person name="Sun H."/>
            <person name="Tritt A."/>
            <person name="Yoshinaga Y."/>
            <person name="Zwiers L.-H."/>
            <person name="Turgeon B."/>
            <person name="Goodwin S."/>
            <person name="Spatafora J."/>
            <person name="Crous P."/>
            <person name="Grigoriev I."/>
        </authorList>
    </citation>
    <scope>NUCLEOTIDE SEQUENCE</scope>
    <source>
        <strain evidence="2">CBS 116435</strain>
    </source>
</reference>
<dbReference type="CDD" id="cd00590">
    <property type="entry name" value="RRM_SF"/>
    <property type="match status" value="1"/>
</dbReference>
<accession>A0A9P4UTM5</accession>